<name>A0A3E4IKR5_9BACE</name>
<keyword evidence="5" id="KW-1185">Reference proteome</keyword>
<protein>
    <recommendedName>
        <fullName evidence="6">Lipoprotein</fullName>
    </recommendedName>
</protein>
<organism evidence="2 4">
    <name type="scientific">Bacteroides intestinalis</name>
    <dbReference type="NCBI Taxonomy" id="329854"/>
    <lineage>
        <taxon>Bacteria</taxon>
        <taxon>Pseudomonadati</taxon>
        <taxon>Bacteroidota</taxon>
        <taxon>Bacteroidia</taxon>
        <taxon>Bacteroidales</taxon>
        <taxon>Bacteroidaceae</taxon>
        <taxon>Bacteroides</taxon>
    </lineage>
</organism>
<evidence type="ECO:0000313" key="4">
    <source>
        <dbReference type="Proteomes" id="UP000286003"/>
    </source>
</evidence>
<dbReference type="RefSeq" id="WP_021967491.1">
    <property type="nucleotide sequence ID" value="NZ_DAWCKB010000175.1"/>
</dbReference>
<dbReference type="EMBL" id="RCXO01000006">
    <property type="protein sequence ID" value="RYT81440.1"/>
    <property type="molecule type" value="Genomic_DNA"/>
</dbReference>
<dbReference type="Proteomes" id="UP000291191">
    <property type="component" value="Unassembled WGS sequence"/>
</dbReference>
<dbReference type="PROSITE" id="PS51257">
    <property type="entry name" value="PROKAR_LIPOPROTEIN"/>
    <property type="match status" value="1"/>
</dbReference>
<accession>A0A3E4IKR5</accession>
<reference evidence="2 4" key="1">
    <citation type="submission" date="2018-08" db="EMBL/GenBank/DDBJ databases">
        <title>A genome reference for cultivated species of the human gut microbiota.</title>
        <authorList>
            <person name="Zou Y."/>
            <person name="Xue W."/>
            <person name="Luo G."/>
        </authorList>
    </citation>
    <scope>NUCLEOTIDE SEQUENCE [LARGE SCALE GENOMIC DNA]</scope>
    <source>
        <strain evidence="2 4">AF31-23</strain>
    </source>
</reference>
<dbReference type="AlphaFoldDB" id="A0A3E4IKR5"/>
<dbReference type="OrthoDB" id="1029452at2"/>
<evidence type="ECO:0000313" key="5">
    <source>
        <dbReference type="Proteomes" id="UP000291191"/>
    </source>
</evidence>
<evidence type="ECO:0008006" key="6">
    <source>
        <dbReference type="Google" id="ProtNLM"/>
    </source>
</evidence>
<evidence type="ECO:0000256" key="1">
    <source>
        <dbReference type="SAM" id="SignalP"/>
    </source>
</evidence>
<gene>
    <name evidence="2" type="ORF">DWZ32_03215</name>
    <name evidence="3" type="ORF">EAJ06_07090</name>
</gene>
<evidence type="ECO:0000313" key="3">
    <source>
        <dbReference type="EMBL" id="RYT81440.1"/>
    </source>
</evidence>
<sequence length="139" mass="15859">MKQLCKKMAGAAAILFILAACSENNSNYPEEYVGFDKTTKNYSFDRSKDVEEFDIKIIAAEKKKEDREVLINGVSMPGQTVVFSIEDKKVIIPAKKKSANLHVKIYPKKIKNKTEFRIVCIPQDKEAKRTQITVYLQPK</sequence>
<dbReference type="Proteomes" id="UP000286003">
    <property type="component" value="Unassembled WGS sequence"/>
</dbReference>
<reference evidence="3 5" key="2">
    <citation type="journal article" date="2019" name="Science, e1252229">
        <title>Invertible promoters mediate bacterial phase variation, antibiotic resistance, and host adaptation in the gut.</title>
        <authorList>
            <person name="Jiang X."/>
            <person name="Hall A.B."/>
            <person name="Arthur T.D."/>
            <person name="Plichta D.R."/>
            <person name="Covington C.T."/>
            <person name="Poyet M."/>
            <person name="Crothers J."/>
            <person name="Moses P.L."/>
            <person name="Tolonen A.C."/>
            <person name="Vlamakis H."/>
            <person name="Alm E.J."/>
            <person name="Xavier R.J."/>
        </authorList>
    </citation>
    <scope>NUCLEOTIDE SEQUENCE [LARGE SCALE GENOMIC DNA]</scope>
    <source>
        <strain evidence="3">Bf_0095</strain>
        <strain evidence="5">bf_0095</strain>
    </source>
</reference>
<keyword evidence="1" id="KW-0732">Signal</keyword>
<feature type="signal peptide" evidence="1">
    <location>
        <begin position="1"/>
        <end position="22"/>
    </location>
</feature>
<feature type="chain" id="PRO_5044592857" description="Lipoprotein" evidence="1">
    <location>
        <begin position="23"/>
        <end position="139"/>
    </location>
</feature>
<comment type="caution">
    <text evidence="2">The sequence shown here is derived from an EMBL/GenBank/DDBJ whole genome shotgun (WGS) entry which is preliminary data.</text>
</comment>
<dbReference type="EMBL" id="QRQM01000003">
    <property type="protein sequence ID" value="RHN09426.1"/>
    <property type="molecule type" value="Genomic_DNA"/>
</dbReference>
<proteinExistence type="predicted"/>
<evidence type="ECO:0000313" key="2">
    <source>
        <dbReference type="EMBL" id="RHN09426.1"/>
    </source>
</evidence>